<feature type="region of interest" description="Disordered" evidence="1">
    <location>
        <begin position="32"/>
        <end position="55"/>
    </location>
</feature>
<protein>
    <submittedName>
        <fullName evidence="2">Uncharacterized protein</fullName>
    </submittedName>
</protein>
<organism evidence="2">
    <name type="scientific">Vibrio sp. HB236076</name>
    <dbReference type="NCBI Taxonomy" id="3232307"/>
    <lineage>
        <taxon>Bacteria</taxon>
        <taxon>Pseudomonadati</taxon>
        <taxon>Pseudomonadota</taxon>
        <taxon>Gammaproteobacteria</taxon>
        <taxon>Vibrionales</taxon>
        <taxon>Vibrionaceae</taxon>
        <taxon>Vibrio</taxon>
    </lineage>
</organism>
<sequence>MTIWLHTLLSDGSITRPDSLSSQPRLVANFIANQSHDNLRKTKQRSKPSFPAAVK</sequence>
<evidence type="ECO:0000256" key="1">
    <source>
        <dbReference type="SAM" id="MobiDB-lite"/>
    </source>
</evidence>
<proteinExistence type="predicted"/>
<reference evidence="2" key="1">
    <citation type="submission" date="2024-07" db="EMBL/GenBank/DDBJ databases">
        <title>Genome Analysis of a Potential Novel Vibrio Species Secreting pH- and Thermo-stable Alginate Lyase and its Application in Producing Alginate Oligosaccharides.</title>
        <authorList>
            <person name="Huang H."/>
            <person name="Bao K."/>
        </authorList>
    </citation>
    <scope>NUCLEOTIDE SEQUENCE</scope>
    <source>
        <strain evidence="2">HB236076</strain>
    </source>
</reference>
<dbReference type="KEGG" id="vih:AB0763_03815"/>
<dbReference type="RefSeq" id="WP_306101224.1">
    <property type="nucleotide sequence ID" value="NZ_CP162601.1"/>
</dbReference>
<dbReference type="AlphaFoldDB" id="A0AB39HF93"/>
<name>A0AB39HF93_9VIBR</name>
<accession>A0AB39HF93</accession>
<dbReference type="EMBL" id="CP162601">
    <property type="protein sequence ID" value="XDK25783.1"/>
    <property type="molecule type" value="Genomic_DNA"/>
</dbReference>
<evidence type="ECO:0000313" key="2">
    <source>
        <dbReference type="EMBL" id="XDK25783.1"/>
    </source>
</evidence>
<gene>
    <name evidence="2" type="ORF">AB0763_03815</name>
</gene>